<proteinExistence type="predicted"/>
<evidence type="ECO:0000313" key="2">
    <source>
        <dbReference type="EMBL" id="ADQ19096.1"/>
    </source>
</evidence>
<dbReference type="KEGG" id="lby:Lbys_3448"/>
<gene>
    <name evidence="2" type="ordered locus">Lbys_3448</name>
</gene>
<dbReference type="RefSeq" id="WP_013410120.1">
    <property type="nucleotide sequence ID" value="NC_014655.1"/>
</dbReference>
<feature type="transmembrane region" description="Helical" evidence="1">
    <location>
        <begin position="175"/>
        <end position="196"/>
    </location>
</feature>
<feature type="transmembrane region" description="Helical" evidence="1">
    <location>
        <begin position="224"/>
        <end position="246"/>
    </location>
</feature>
<name>E4RYG6_LEAB4</name>
<dbReference type="STRING" id="649349.Lbys_3448"/>
<dbReference type="EMBL" id="CP002305">
    <property type="protein sequence ID" value="ADQ19096.1"/>
    <property type="molecule type" value="Genomic_DNA"/>
</dbReference>
<feature type="transmembrane region" description="Helical" evidence="1">
    <location>
        <begin position="384"/>
        <end position="401"/>
    </location>
</feature>
<sequence>MRSQIDLWMTRLSYLYIVLPFLLFAFLWLNLFSALIFGGTVLVSLILAWKRIDPWMLVRLKRGRTFWVIVMVIFIVFFSGIGSYTYQNEDFPYRNAMFNDLMSYPWPVMYHVEGFEGHFLNGKDTLMTYYLGYYLPAALVGKIFGPAAGHFALFLWAVLGVLITLYLIAKYLQKFSLAVVFMFFAWGTLFFIGALIKYPVEKFGTEGNYLWAGMRLYANSNLGSIYWIFNQSLTAWPIMLLILNKIPLKNSIFIYSFCLFLSPFCFVGFLPFFLYYLLLHYRQGRDLQEFVKSCFSFQNVLGALAVVALTYFYLQSNKAGQKFHYIPFSSLKVFVAFMALSWGIVALILFPKFRNEPLYWISVAILIPLPFFQQGNGMDFPGRVSMPAFLVMLLLAMRLVLEEKRSLTRKAMVAYFVVAGVAHFIFETGISMWKTGVANLSYRTNLHEVLMQSENPEYRAFGEELKEMRNKQVLIRDPFKTITHPSNPVIWNYMADTEGSFFYENLAKKREP</sequence>
<feature type="transmembrane region" description="Helical" evidence="1">
    <location>
        <begin position="357"/>
        <end position="372"/>
    </location>
</feature>
<feature type="transmembrane region" description="Helical" evidence="1">
    <location>
        <begin position="333"/>
        <end position="350"/>
    </location>
</feature>
<evidence type="ECO:0008006" key="4">
    <source>
        <dbReference type="Google" id="ProtNLM"/>
    </source>
</evidence>
<protein>
    <recommendedName>
        <fullName evidence="4">Transmembrane protein</fullName>
    </recommendedName>
</protein>
<feature type="transmembrane region" description="Helical" evidence="1">
    <location>
        <begin position="12"/>
        <end position="29"/>
    </location>
</feature>
<accession>E4RYG6</accession>
<feature type="transmembrane region" description="Helical" evidence="1">
    <location>
        <begin position="64"/>
        <end position="86"/>
    </location>
</feature>
<feature type="transmembrane region" description="Helical" evidence="1">
    <location>
        <begin position="413"/>
        <end position="433"/>
    </location>
</feature>
<reference key="1">
    <citation type="submission" date="2010-11" db="EMBL/GenBank/DDBJ databases">
        <title>The complete genome of Leadbetterella byssophila DSM 17132.</title>
        <authorList>
            <consortium name="US DOE Joint Genome Institute (JGI-PGF)"/>
            <person name="Lucas S."/>
            <person name="Copeland A."/>
            <person name="Lapidus A."/>
            <person name="Glavina del Rio T."/>
            <person name="Dalin E."/>
            <person name="Tice H."/>
            <person name="Bruce D."/>
            <person name="Goodwin L."/>
            <person name="Pitluck S."/>
            <person name="Kyrpides N."/>
            <person name="Mavromatis K."/>
            <person name="Ivanova N."/>
            <person name="Teshima H."/>
            <person name="Brettin T."/>
            <person name="Detter J.C."/>
            <person name="Han C."/>
            <person name="Tapia R."/>
            <person name="Land M."/>
            <person name="Hauser L."/>
            <person name="Markowitz V."/>
            <person name="Cheng J.-F."/>
            <person name="Hugenholtz P."/>
            <person name="Woyke T."/>
            <person name="Wu D."/>
            <person name="Tindall B."/>
            <person name="Pomrenke H.G."/>
            <person name="Brambilla E."/>
            <person name="Klenk H.-P."/>
            <person name="Eisen J.A."/>
        </authorList>
    </citation>
    <scope>NUCLEOTIDE SEQUENCE [LARGE SCALE GENOMIC DNA]</scope>
    <source>
        <strain>DSM 17132</strain>
    </source>
</reference>
<feature type="transmembrane region" description="Helical" evidence="1">
    <location>
        <begin position="290"/>
        <end position="313"/>
    </location>
</feature>
<feature type="transmembrane region" description="Helical" evidence="1">
    <location>
        <begin position="151"/>
        <end position="169"/>
    </location>
</feature>
<reference evidence="2 3" key="2">
    <citation type="journal article" date="2011" name="Stand. Genomic Sci.">
        <title>Complete genome sequence of Leadbetterella byssophila type strain (4M15).</title>
        <authorList>
            <person name="Abt B."/>
            <person name="Teshima H."/>
            <person name="Lucas S."/>
            <person name="Lapidus A."/>
            <person name="Del Rio T.G."/>
            <person name="Nolan M."/>
            <person name="Tice H."/>
            <person name="Cheng J.F."/>
            <person name="Pitluck S."/>
            <person name="Liolios K."/>
            <person name="Pagani I."/>
            <person name="Ivanova N."/>
            <person name="Mavromatis K."/>
            <person name="Pati A."/>
            <person name="Tapia R."/>
            <person name="Han C."/>
            <person name="Goodwin L."/>
            <person name="Chen A."/>
            <person name="Palaniappan K."/>
            <person name="Land M."/>
            <person name="Hauser L."/>
            <person name="Chang Y.J."/>
            <person name="Jeffries C.D."/>
            <person name="Rohde M."/>
            <person name="Goker M."/>
            <person name="Tindall B.J."/>
            <person name="Detter J.C."/>
            <person name="Woyke T."/>
            <person name="Bristow J."/>
            <person name="Eisen J.A."/>
            <person name="Markowitz V."/>
            <person name="Hugenholtz P."/>
            <person name="Klenk H.P."/>
            <person name="Kyrpides N.C."/>
        </authorList>
    </citation>
    <scope>NUCLEOTIDE SEQUENCE [LARGE SCALE GENOMIC DNA]</scope>
    <source>
        <strain evidence="3">DSM 17132 / JCM 16389 / KACC 11308 / NBRC 106382 / 4M15</strain>
    </source>
</reference>
<dbReference type="AlphaFoldDB" id="E4RYG6"/>
<keyword evidence="3" id="KW-1185">Reference proteome</keyword>
<dbReference type="Proteomes" id="UP000007435">
    <property type="component" value="Chromosome"/>
</dbReference>
<dbReference type="eggNOG" id="ENOG502ZB6B">
    <property type="taxonomic scope" value="Bacteria"/>
</dbReference>
<dbReference type="OrthoDB" id="924213at2"/>
<evidence type="ECO:0000313" key="3">
    <source>
        <dbReference type="Proteomes" id="UP000007435"/>
    </source>
</evidence>
<evidence type="ECO:0000256" key="1">
    <source>
        <dbReference type="SAM" id="Phobius"/>
    </source>
</evidence>
<keyword evidence="1" id="KW-0472">Membrane</keyword>
<feature type="transmembrane region" description="Helical" evidence="1">
    <location>
        <begin position="252"/>
        <end position="278"/>
    </location>
</feature>
<keyword evidence="1" id="KW-0812">Transmembrane</keyword>
<feature type="transmembrane region" description="Helical" evidence="1">
    <location>
        <begin position="35"/>
        <end position="52"/>
    </location>
</feature>
<dbReference type="HOGENOM" id="CLU_038126_0_0_10"/>
<organism evidence="2 3">
    <name type="scientific">Leadbetterella byssophila (strain DSM 17132 / JCM 16389 / KACC 11308 / NBRC 106382 / 4M15)</name>
    <dbReference type="NCBI Taxonomy" id="649349"/>
    <lineage>
        <taxon>Bacteria</taxon>
        <taxon>Pseudomonadati</taxon>
        <taxon>Bacteroidota</taxon>
        <taxon>Cytophagia</taxon>
        <taxon>Cytophagales</taxon>
        <taxon>Leadbetterellaceae</taxon>
        <taxon>Leadbetterella</taxon>
    </lineage>
</organism>
<feature type="transmembrane region" description="Helical" evidence="1">
    <location>
        <begin position="127"/>
        <end position="144"/>
    </location>
</feature>
<keyword evidence="1" id="KW-1133">Transmembrane helix</keyword>